<dbReference type="OrthoDB" id="9794178at2"/>
<keyword evidence="5" id="KW-1185">Reference proteome</keyword>
<dbReference type="EMBL" id="CP031417">
    <property type="protein sequence ID" value="AXK81185.1"/>
    <property type="molecule type" value="Genomic_DNA"/>
</dbReference>
<keyword evidence="1" id="KW-0479">Metal-binding</keyword>
<dbReference type="PANTHER" id="PTHR35303:SF5">
    <property type="entry name" value="OS02G0197800 PROTEIN"/>
    <property type="match status" value="1"/>
</dbReference>
<accession>A0A345ZW88</accession>
<evidence type="ECO:0000313" key="4">
    <source>
        <dbReference type="EMBL" id="AXK81185.1"/>
    </source>
</evidence>
<dbReference type="InterPro" id="IPR038492">
    <property type="entry name" value="GBBH-like_N_sf"/>
</dbReference>
<sequence length="124" mass="14224">MTDSQVWPTELRLHKDRKTLTVTFDGGESFDLPAEYLRVKSPSAEVQGHSPDERKTVPGKRDVAILEVLQVGNYAVRLVFDDMHSTGIYGWDYLAELGRNRATYWQDYLDELAAKNLSREPSRH</sequence>
<gene>
    <name evidence="4" type="ORF">DW352_12070</name>
</gene>
<dbReference type="InterPro" id="IPR010376">
    <property type="entry name" value="GBBH-like_N"/>
</dbReference>
<evidence type="ECO:0000313" key="5">
    <source>
        <dbReference type="Proteomes" id="UP000254889"/>
    </source>
</evidence>
<name>A0A345ZW88_9HYPH</name>
<proteinExistence type="predicted"/>
<dbReference type="AlphaFoldDB" id="A0A345ZW88"/>
<dbReference type="Gene3D" id="3.30.2020.30">
    <property type="match status" value="1"/>
</dbReference>
<protein>
    <submittedName>
        <fullName evidence="4">DUF971 domain-containing protein</fullName>
    </submittedName>
</protein>
<evidence type="ECO:0000256" key="1">
    <source>
        <dbReference type="ARBA" id="ARBA00022723"/>
    </source>
</evidence>
<reference evidence="4 5" key="1">
    <citation type="submission" date="2018-07" db="EMBL/GenBank/DDBJ databases">
        <authorList>
            <person name="Quirk P.G."/>
            <person name="Krulwich T.A."/>
        </authorList>
    </citation>
    <scope>NUCLEOTIDE SEQUENCE [LARGE SCALE GENOMIC DNA]</scope>
    <source>
        <strain evidence="4 5">CC-BB4</strain>
    </source>
</reference>
<dbReference type="Pfam" id="PF06155">
    <property type="entry name" value="GBBH-like_N"/>
    <property type="match status" value="1"/>
</dbReference>
<dbReference type="PANTHER" id="PTHR35303">
    <property type="entry name" value="OS02G0197800 PROTEIN"/>
    <property type="match status" value="1"/>
</dbReference>
<feature type="domain" description="Gamma-butyrobetaine hydroxylase-like N-terminal" evidence="3">
    <location>
        <begin position="12"/>
        <end position="94"/>
    </location>
</feature>
<dbReference type="RefSeq" id="WP_115691549.1">
    <property type="nucleotide sequence ID" value="NZ_CP031417.1"/>
</dbReference>
<dbReference type="Proteomes" id="UP000254889">
    <property type="component" value="Chromosome"/>
</dbReference>
<evidence type="ECO:0000259" key="3">
    <source>
        <dbReference type="Pfam" id="PF06155"/>
    </source>
</evidence>
<dbReference type="KEGG" id="ptaw:DW352_12070"/>
<evidence type="ECO:0000256" key="2">
    <source>
        <dbReference type="ARBA" id="ARBA00023004"/>
    </source>
</evidence>
<keyword evidence="2" id="KW-0408">Iron</keyword>
<dbReference type="GO" id="GO:0046872">
    <property type="term" value="F:metal ion binding"/>
    <property type="evidence" value="ECO:0007669"/>
    <property type="project" value="UniProtKB-KW"/>
</dbReference>
<organism evidence="4 5">
    <name type="scientific">Pseudolabrys taiwanensis</name>
    <dbReference type="NCBI Taxonomy" id="331696"/>
    <lineage>
        <taxon>Bacteria</taxon>
        <taxon>Pseudomonadati</taxon>
        <taxon>Pseudomonadota</taxon>
        <taxon>Alphaproteobacteria</taxon>
        <taxon>Hyphomicrobiales</taxon>
        <taxon>Xanthobacteraceae</taxon>
        <taxon>Pseudolabrys</taxon>
    </lineage>
</organism>